<organism evidence="2 3">
    <name type="scientific">Rahnella laticis</name>
    <dbReference type="NCBI Taxonomy" id="2787622"/>
    <lineage>
        <taxon>Bacteria</taxon>
        <taxon>Pseudomonadati</taxon>
        <taxon>Pseudomonadota</taxon>
        <taxon>Gammaproteobacteria</taxon>
        <taxon>Enterobacterales</taxon>
        <taxon>Yersiniaceae</taxon>
        <taxon>Rahnella</taxon>
    </lineage>
</organism>
<keyword evidence="3" id="KW-1185">Reference proteome</keyword>
<feature type="compositionally biased region" description="Pro residues" evidence="1">
    <location>
        <begin position="91"/>
        <end position="100"/>
    </location>
</feature>
<evidence type="ECO:0000313" key="3">
    <source>
        <dbReference type="Proteomes" id="UP000636811"/>
    </source>
</evidence>
<dbReference type="EMBL" id="JADOBI010000002">
    <property type="protein sequence ID" value="MBF7978639.1"/>
    <property type="molecule type" value="Genomic_DNA"/>
</dbReference>
<evidence type="ECO:0000313" key="2">
    <source>
        <dbReference type="EMBL" id="MBF7978639.1"/>
    </source>
</evidence>
<reference evidence="2 3" key="1">
    <citation type="submission" date="2020-11" db="EMBL/GenBank/DDBJ databases">
        <title>Taxonomic investigation of Rahnella strains.</title>
        <authorList>
            <person name="Lee S.D."/>
        </authorList>
    </citation>
    <scope>NUCLEOTIDE SEQUENCE [LARGE SCALE GENOMIC DNA]</scope>
    <source>
        <strain evidence="2 3">SAP-17</strain>
    </source>
</reference>
<protein>
    <recommendedName>
        <fullName evidence="4">Mu-like prophage FluMu N-terminal domain-containing protein</fullName>
    </recommendedName>
</protein>
<evidence type="ECO:0000256" key="1">
    <source>
        <dbReference type="SAM" id="MobiDB-lite"/>
    </source>
</evidence>
<dbReference type="Proteomes" id="UP000636811">
    <property type="component" value="Unassembled WGS sequence"/>
</dbReference>
<dbReference type="RefSeq" id="WP_195813168.1">
    <property type="nucleotide sequence ID" value="NZ_JADOBI010000002.1"/>
</dbReference>
<evidence type="ECO:0008006" key="4">
    <source>
        <dbReference type="Google" id="ProtNLM"/>
    </source>
</evidence>
<name>A0ABS0E0L4_9GAMM</name>
<comment type="caution">
    <text evidence="2">The sequence shown here is derived from an EMBL/GenBank/DDBJ whole genome shotgun (WGS) entry which is preliminary data.</text>
</comment>
<accession>A0ABS0E0L4</accession>
<feature type="compositionally biased region" description="Polar residues" evidence="1">
    <location>
        <begin position="74"/>
        <end position="90"/>
    </location>
</feature>
<gene>
    <name evidence="2" type="ORF">IV433_04355</name>
</gene>
<proteinExistence type="predicted"/>
<feature type="region of interest" description="Disordered" evidence="1">
    <location>
        <begin position="66"/>
        <end position="100"/>
    </location>
</feature>
<sequence length="100" mass="10550">MAKDKTTEAASEAADLVSVVVLKGKHLRHDGEDYAQNTRVQLSEADSKRLIALGFVKSLSDLQQELEGAGPQEVSVTQADSQTSITTSDPASPPPENGAD</sequence>